<comment type="similarity">
    <text evidence="9 11">Belongs to the fluoride channel Fluc/FEX (TC 1.A.43) family.</text>
</comment>
<accession>A0A1G6DPF9</accession>
<dbReference type="Proteomes" id="UP000198771">
    <property type="component" value="Unassembled WGS sequence"/>
</dbReference>
<feature type="transmembrane region" description="Helical" evidence="11">
    <location>
        <begin position="75"/>
        <end position="93"/>
    </location>
</feature>
<name>A0A1G6DPF9_9BACT</name>
<dbReference type="HAMAP" id="MF_00454">
    <property type="entry name" value="FluC"/>
    <property type="match status" value="1"/>
</dbReference>
<keyword evidence="2 11" id="KW-1003">Cell membrane</keyword>
<dbReference type="GO" id="GO:0005886">
    <property type="term" value="C:plasma membrane"/>
    <property type="evidence" value="ECO:0007669"/>
    <property type="project" value="UniProtKB-SubCell"/>
</dbReference>
<dbReference type="AlphaFoldDB" id="A0A1G6DPF9"/>
<keyword evidence="4 11" id="KW-0812">Transmembrane</keyword>
<protein>
    <recommendedName>
        <fullName evidence="11">Fluoride-specific ion channel FluC</fullName>
    </recommendedName>
</protein>
<proteinExistence type="inferred from homology"/>
<dbReference type="NCBIfam" id="TIGR00494">
    <property type="entry name" value="crcB"/>
    <property type="match status" value="1"/>
</dbReference>
<keyword evidence="6 11" id="KW-0406">Ion transport</keyword>
<feature type="binding site" evidence="11">
    <location>
        <position position="86"/>
    </location>
    <ligand>
        <name>Na(+)</name>
        <dbReference type="ChEBI" id="CHEBI:29101"/>
        <note>structural</note>
    </ligand>
</feature>
<comment type="activity regulation">
    <text evidence="11">Na(+) is not transported, but it plays an essential structural role and its presence is essential for fluoride channel function.</text>
</comment>
<dbReference type="PANTHER" id="PTHR28259">
    <property type="entry name" value="FLUORIDE EXPORT PROTEIN 1-RELATED"/>
    <property type="match status" value="1"/>
</dbReference>
<reference evidence="12 13" key="1">
    <citation type="submission" date="2016-10" db="EMBL/GenBank/DDBJ databases">
        <authorList>
            <person name="de Groot N.N."/>
        </authorList>
    </citation>
    <scope>NUCLEOTIDE SEQUENCE [LARGE SCALE GENOMIC DNA]</scope>
    <source>
        <strain evidence="12 13">ASO4-2</strain>
    </source>
</reference>
<keyword evidence="11" id="KW-0915">Sodium</keyword>
<evidence type="ECO:0000256" key="6">
    <source>
        <dbReference type="ARBA" id="ARBA00023065"/>
    </source>
</evidence>
<evidence type="ECO:0000256" key="7">
    <source>
        <dbReference type="ARBA" id="ARBA00023136"/>
    </source>
</evidence>
<evidence type="ECO:0000256" key="3">
    <source>
        <dbReference type="ARBA" id="ARBA00022519"/>
    </source>
</evidence>
<evidence type="ECO:0000256" key="8">
    <source>
        <dbReference type="ARBA" id="ARBA00023303"/>
    </source>
</evidence>
<keyword evidence="5 11" id="KW-1133">Transmembrane helix</keyword>
<dbReference type="GO" id="GO:0140114">
    <property type="term" value="P:cellular detoxification of fluoride"/>
    <property type="evidence" value="ECO:0007669"/>
    <property type="project" value="UniProtKB-UniRule"/>
</dbReference>
<comment type="function">
    <text evidence="11">Fluoride-specific ion channel. Important for reducing fluoride concentration in the cell, thus reducing its toxicity.</text>
</comment>
<keyword evidence="13" id="KW-1185">Reference proteome</keyword>
<dbReference type="PANTHER" id="PTHR28259:SF1">
    <property type="entry name" value="FLUORIDE EXPORT PROTEIN 1-RELATED"/>
    <property type="match status" value="1"/>
</dbReference>
<dbReference type="OrthoDB" id="9806299at2"/>
<keyword evidence="11" id="KW-0813">Transport</keyword>
<organism evidence="12 13">
    <name type="scientific">Desulfonatronum thiosulfatophilum</name>
    <dbReference type="NCBI Taxonomy" id="617002"/>
    <lineage>
        <taxon>Bacteria</taxon>
        <taxon>Pseudomonadati</taxon>
        <taxon>Thermodesulfobacteriota</taxon>
        <taxon>Desulfovibrionia</taxon>
        <taxon>Desulfovibrionales</taxon>
        <taxon>Desulfonatronaceae</taxon>
        <taxon>Desulfonatronum</taxon>
    </lineage>
</organism>
<dbReference type="InterPro" id="IPR003691">
    <property type="entry name" value="FluC"/>
</dbReference>
<feature type="binding site" evidence="11">
    <location>
        <position position="83"/>
    </location>
    <ligand>
        <name>Na(+)</name>
        <dbReference type="ChEBI" id="CHEBI:29101"/>
        <note>structural</note>
    </ligand>
</feature>
<evidence type="ECO:0000313" key="13">
    <source>
        <dbReference type="Proteomes" id="UP000198771"/>
    </source>
</evidence>
<dbReference type="RefSeq" id="WP_092121667.1">
    <property type="nucleotide sequence ID" value="NZ_FMXO01000013.1"/>
</dbReference>
<dbReference type="GO" id="GO:0062054">
    <property type="term" value="F:fluoride channel activity"/>
    <property type="evidence" value="ECO:0007669"/>
    <property type="project" value="UniProtKB-UniRule"/>
</dbReference>
<keyword evidence="11" id="KW-0479">Metal-binding</keyword>
<gene>
    <name evidence="11" type="primary">fluC</name>
    <name evidence="11" type="synonym">crcB</name>
    <name evidence="12" type="ORF">SAMN05660653_02290</name>
</gene>
<keyword evidence="8 11" id="KW-0407">Ion channel</keyword>
<dbReference type="GO" id="GO:0046872">
    <property type="term" value="F:metal ion binding"/>
    <property type="evidence" value="ECO:0007669"/>
    <property type="project" value="UniProtKB-KW"/>
</dbReference>
<feature type="transmembrane region" description="Helical" evidence="11">
    <location>
        <begin position="43"/>
        <end position="63"/>
    </location>
</feature>
<keyword evidence="7 11" id="KW-0472">Membrane</keyword>
<comment type="catalytic activity">
    <reaction evidence="10">
        <text>fluoride(in) = fluoride(out)</text>
        <dbReference type="Rhea" id="RHEA:76159"/>
        <dbReference type="ChEBI" id="CHEBI:17051"/>
    </reaction>
    <physiologicalReaction direction="left-to-right" evidence="10">
        <dbReference type="Rhea" id="RHEA:76160"/>
    </physiologicalReaction>
</comment>
<evidence type="ECO:0000256" key="9">
    <source>
        <dbReference type="ARBA" id="ARBA00035120"/>
    </source>
</evidence>
<feature type="transmembrane region" description="Helical" evidence="11">
    <location>
        <begin position="105"/>
        <end position="128"/>
    </location>
</feature>
<evidence type="ECO:0000256" key="11">
    <source>
        <dbReference type="HAMAP-Rule" id="MF_00454"/>
    </source>
</evidence>
<dbReference type="Pfam" id="PF02537">
    <property type="entry name" value="CRCB"/>
    <property type="match status" value="1"/>
</dbReference>
<evidence type="ECO:0000256" key="2">
    <source>
        <dbReference type="ARBA" id="ARBA00022475"/>
    </source>
</evidence>
<evidence type="ECO:0000256" key="5">
    <source>
        <dbReference type="ARBA" id="ARBA00022989"/>
    </source>
</evidence>
<dbReference type="EMBL" id="FMXO01000013">
    <property type="protein sequence ID" value="SDB47087.1"/>
    <property type="molecule type" value="Genomic_DNA"/>
</dbReference>
<feature type="transmembrane region" description="Helical" evidence="11">
    <location>
        <begin position="12"/>
        <end position="37"/>
    </location>
</feature>
<dbReference type="STRING" id="617002.SAMN05660653_02290"/>
<evidence type="ECO:0000256" key="4">
    <source>
        <dbReference type="ARBA" id="ARBA00022692"/>
    </source>
</evidence>
<evidence type="ECO:0000313" key="12">
    <source>
        <dbReference type="EMBL" id="SDB47087.1"/>
    </source>
</evidence>
<evidence type="ECO:0000256" key="1">
    <source>
        <dbReference type="ARBA" id="ARBA00004651"/>
    </source>
</evidence>
<keyword evidence="3" id="KW-0997">Cell inner membrane</keyword>
<sequence length="132" mass="14781">MLFRFPEALKVILLIGLCGALGALARYWLSLAVYTFLGRNFPWGTSAVNILGCFLFGLVWVLSEERGLIPLQLRFILLVGFMGSFTTFSTYIFESTVLLEQAQWFKLGLNLLGQNILGFTALYLGFLAGRGW</sequence>
<comment type="subcellular location">
    <subcellularLocation>
        <location evidence="1 11">Cell membrane</location>
        <topology evidence="1 11">Multi-pass membrane protein</topology>
    </subcellularLocation>
</comment>
<evidence type="ECO:0000256" key="10">
    <source>
        <dbReference type="ARBA" id="ARBA00035585"/>
    </source>
</evidence>